<dbReference type="KEGG" id="alt:ambt_01050"/>
<evidence type="ECO:0000259" key="8">
    <source>
        <dbReference type="Pfam" id="PF04116"/>
    </source>
</evidence>
<evidence type="ECO:0000256" key="7">
    <source>
        <dbReference type="SAM" id="Phobius"/>
    </source>
</evidence>
<proteinExistence type="predicted"/>
<evidence type="ECO:0000256" key="6">
    <source>
        <dbReference type="ARBA" id="ARBA00023136"/>
    </source>
</evidence>
<accession>F5ZA76</accession>
<organism evidence="9 10">
    <name type="scientific">Alteromonas naphthalenivorans</name>
    <dbReference type="NCBI Taxonomy" id="715451"/>
    <lineage>
        <taxon>Bacteria</taxon>
        <taxon>Pseudomonadati</taxon>
        <taxon>Pseudomonadota</taxon>
        <taxon>Gammaproteobacteria</taxon>
        <taxon>Alteromonadales</taxon>
        <taxon>Alteromonadaceae</taxon>
        <taxon>Alteromonas/Salinimonas group</taxon>
        <taxon>Alteromonas</taxon>
    </lineage>
</organism>
<dbReference type="GO" id="GO:0050479">
    <property type="term" value="F:glyceryl-ether monooxygenase activity"/>
    <property type="evidence" value="ECO:0007669"/>
    <property type="project" value="TreeGrafter"/>
</dbReference>
<dbReference type="AlphaFoldDB" id="F5ZA76"/>
<dbReference type="Pfam" id="PF04116">
    <property type="entry name" value="FA_hydroxylase"/>
    <property type="match status" value="1"/>
</dbReference>
<evidence type="ECO:0000256" key="5">
    <source>
        <dbReference type="ARBA" id="ARBA00023098"/>
    </source>
</evidence>
<comment type="subcellular location">
    <subcellularLocation>
        <location evidence="1">Endomembrane system</location>
        <topology evidence="1">Multi-pass membrane protein</topology>
    </subcellularLocation>
</comment>
<feature type="domain" description="Fatty acid hydroxylase" evidence="8">
    <location>
        <begin position="172"/>
        <end position="325"/>
    </location>
</feature>
<dbReference type="GO" id="GO:0016020">
    <property type="term" value="C:membrane"/>
    <property type="evidence" value="ECO:0007669"/>
    <property type="project" value="GOC"/>
</dbReference>
<dbReference type="GO" id="GO:0006643">
    <property type="term" value="P:membrane lipid metabolic process"/>
    <property type="evidence" value="ECO:0007669"/>
    <property type="project" value="TreeGrafter"/>
</dbReference>
<dbReference type="GO" id="GO:0005506">
    <property type="term" value="F:iron ion binding"/>
    <property type="evidence" value="ECO:0007669"/>
    <property type="project" value="InterPro"/>
</dbReference>
<keyword evidence="2 7" id="KW-0812">Transmembrane</keyword>
<feature type="transmembrane region" description="Helical" evidence="7">
    <location>
        <begin position="84"/>
        <end position="110"/>
    </location>
</feature>
<feature type="transmembrane region" description="Helical" evidence="7">
    <location>
        <begin position="251"/>
        <end position="274"/>
    </location>
</feature>
<feature type="transmembrane region" description="Helical" evidence="7">
    <location>
        <begin position="164"/>
        <end position="185"/>
    </location>
</feature>
<keyword evidence="3 7" id="KW-1133">Transmembrane helix</keyword>
<evidence type="ECO:0000313" key="9">
    <source>
        <dbReference type="EMBL" id="AEF01767.1"/>
    </source>
</evidence>
<reference evidence="9 10" key="1">
    <citation type="journal article" date="2011" name="J. Bacteriol.">
        <title>Complete genome sequence of the polycyclic aromatic hydrocarbon-degrading bacterium Alteromonas sp. strain SN2.</title>
        <authorList>
            <person name="Jin H.M."/>
            <person name="Jeong H."/>
            <person name="Moon E.J."/>
            <person name="Math R.K."/>
            <person name="Lee K."/>
            <person name="Kim H.J."/>
            <person name="Jeon C.O."/>
            <person name="Oh T.K."/>
            <person name="Kim J.F."/>
        </authorList>
    </citation>
    <scope>NUCLEOTIDE SEQUENCE [LARGE SCALE GENOMIC DNA]</scope>
    <source>
        <strain evidence="10">JCM 17741 / KACC 18427 / KCTC 11700BP / SN2</strain>
    </source>
</reference>
<gene>
    <name evidence="9" type="ordered locus">ambt_01050</name>
</gene>
<dbReference type="Proteomes" id="UP000000683">
    <property type="component" value="Chromosome"/>
</dbReference>
<dbReference type="InterPro" id="IPR006694">
    <property type="entry name" value="Fatty_acid_hydroxylase"/>
</dbReference>
<feature type="transmembrane region" description="Helical" evidence="7">
    <location>
        <begin position="221"/>
        <end position="239"/>
    </location>
</feature>
<dbReference type="PANTHER" id="PTHR21624">
    <property type="entry name" value="STEROL DESATURASE-RELATED PROTEIN"/>
    <property type="match status" value="1"/>
</dbReference>
<keyword evidence="4" id="KW-0560">Oxidoreductase</keyword>
<dbReference type="eggNOG" id="COG3000">
    <property type="taxonomic scope" value="Bacteria"/>
</dbReference>
<evidence type="ECO:0000256" key="1">
    <source>
        <dbReference type="ARBA" id="ARBA00004127"/>
    </source>
</evidence>
<feature type="transmembrane region" description="Helical" evidence="7">
    <location>
        <begin position="34"/>
        <end position="50"/>
    </location>
</feature>
<keyword evidence="10" id="KW-1185">Reference proteome</keyword>
<keyword evidence="5" id="KW-0443">Lipid metabolism</keyword>
<dbReference type="InterPro" id="IPR051689">
    <property type="entry name" value="Sterol_desaturase/TMEM195"/>
</dbReference>
<dbReference type="RefSeq" id="WP_013782709.1">
    <property type="nucleotide sequence ID" value="NC_015554.1"/>
</dbReference>
<sequence>MSERILNSAKTFKSGKQLLKKMWHYNIEVPRTKLLFLITIAIGVIGWSIWQPQVLRMIDVYHSGTVEVFYMVESIQQDWISPELYSLLICIAVAKIVWGLAVGLADLVFFKRLTGRSFDYANMLNMVVVNSLILFLGVFSFSLLPVENLIDSYDSFIVSIPTLVHLDGVSAFLIAMLLGDFCFYWSHRMIHNVRVFWNLGHIYHHRNENLTQLTHGVEPRFFLLNAHGIASLMLLPLVAKLFTNDFSNAGYFLIPMALINLWIDPSHSVALYALENRYRPLKWLRLFFMTTCVHYTHHSRDPIHNKRTGCNFGARLTLWDRLFGTYVEPVNYIPESGLFSKHTDYCVNPMRYILLPYIRFIDEFKKNKLRYWPKILFGSVFWSPPNKSKLSH</sequence>
<evidence type="ECO:0000256" key="4">
    <source>
        <dbReference type="ARBA" id="ARBA00023002"/>
    </source>
</evidence>
<name>F5ZA76_ALTNA</name>
<dbReference type="OrthoDB" id="9770329at2"/>
<dbReference type="HOGENOM" id="CLU_684805_0_0_6"/>
<evidence type="ECO:0000256" key="3">
    <source>
        <dbReference type="ARBA" id="ARBA00022989"/>
    </source>
</evidence>
<dbReference type="EMBL" id="CP002339">
    <property type="protein sequence ID" value="AEF01767.1"/>
    <property type="molecule type" value="Genomic_DNA"/>
</dbReference>
<dbReference type="PANTHER" id="PTHR21624:SF1">
    <property type="entry name" value="ALKYLGLYCEROL MONOOXYGENASE"/>
    <property type="match status" value="1"/>
</dbReference>
<feature type="transmembrane region" description="Helical" evidence="7">
    <location>
        <begin position="122"/>
        <end position="144"/>
    </location>
</feature>
<dbReference type="GO" id="GO:0008610">
    <property type="term" value="P:lipid biosynthetic process"/>
    <property type="evidence" value="ECO:0007669"/>
    <property type="project" value="InterPro"/>
</dbReference>
<keyword evidence="6 7" id="KW-0472">Membrane</keyword>
<protein>
    <submittedName>
        <fullName evidence="9">Sterol desaturase-like protein</fullName>
    </submittedName>
</protein>
<evidence type="ECO:0000313" key="10">
    <source>
        <dbReference type="Proteomes" id="UP000000683"/>
    </source>
</evidence>
<evidence type="ECO:0000256" key="2">
    <source>
        <dbReference type="ARBA" id="ARBA00022692"/>
    </source>
</evidence>
<dbReference type="GO" id="GO:0012505">
    <property type="term" value="C:endomembrane system"/>
    <property type="evidence" value="ECO:0007669"/>
    <property type="project" value="UniProtKB-SubCell"/>
</dbReference>